<dbReference type="AlphaFoldDB" id="A0AAE0NA48"/>
<evidence type="ECO:0000313" key="1">
    <source>
        <dbReference type="EMBL" id="KAK3375059.1"/>
    </source>
</evidence>
<comment type="caution">
    <text evidence="1">The sequence shown here is derived from an EMBL/GenBank/DDBJ whole genome shotgun (WGS) entry which is preliminary data.</text>
</comment>
<reference evidence="1" key="2">
    <citation type="submission" date="2023-06" db="EMBL/GenBank/DDBJ databases">
        <authorList>
            <consortium name="Lawrence Berkeley National Laboratory"/>
            <person name="Haridas S."/>
            <person name="Hensen N."/>
            <person name="Bonometti L."/>
            <person name="Westerberg I."/>
            <person name="Brannstrom I.O."/>
            <person name="Guillou S."/>
            <person name="Cros-Aarteil S."/>
            <person name="Calhoun S."/>
            <person name="Kuo A."/>
            <person name="Mondo S."/>
            <person name="Pangilinan J."/>
            <person name="Riley R."/>
            <person name="LaButti K."/>
            <person name="Andreopoulos B."/>
            <person name="Lipzen A."/>
            <person name="Chen C."/>
            <person name="Yanf M."/>
            <person name="Daum C."/>
            <person name="Ng V."/>
            <person name="Clum A."/>
            <person name="Steindorff A."/>
            <person name="Ohm R."/>
            <person name="Martin F."/>
            <person name="Silar P."/>
            <person name="Natvig D."/>
            <person name="Lalanne C."/>
            <person name="Gautier V."/>
            <person name="Ament-velasquez S.L."/>
            <person name="Kruys A."/>
            <person name="Hutchinson M.I."/>
            <person name="Powell A.J."/>
            <person name="Barry K."/>
            <person name="Miller A.N."/>
            <person name="Grigoriev I.V."/>
            <person name="Debuchy R."/>
            <person name="Gladieux P."/>
            <person name="Thoren M.H."/>
            <person name="Johannesson H."/>
        </authorList>
    </citation>
    <scope>NUCLEOTIDE SEQUENCE</scope>
    <source>
        <strain evidence="1">CBS 232.78</strain>
    </source>
</reference>
<reference evidence="1" key="1">
    <citation type="journal article" date="2023" name="Mol. Phylogenet. Evol.">
        <title>Genome-scale phylogeny and comparative genomics of the fungal order Sordariales.</title>
        <authorList>
            <person name="Hensen N."/>
            <person name="Bonometti L."/>
            <person name="Westerberg I."/>
            <person name="Brannstrom I.O."/>
            <person name="Guillou S."/>
            <person name="Cros-Aarteil S."/>
            <person name="Calhoun S."/>
            <person name="Haridas S."/>
            <person name="Kuo A."/>
            <person name="Mondo S."/>
            <person name="Pangilinan J."/>
            <person name="Riley R."/>
            <person name="LaButti K."/>
            <person name="Andreopoulos B."/>
            <person name="Lipzen A."/>
            <person name="Chen C."/>
            <person name="Yan M."/>
            <person name="Daum C."/>
            <person name="Ng V."/>
            <person name="Clum A."/>
            <person name="Steindorff A."/>
            <person name="Ohm R.A."/>
            <person name="Martin F."/>
            <person name="Silar P."/>
            <person name="Natvig D.O."/>
            <person name="Lalanne C."/>
            <person name="Gautier V."/>
            <person name="Ament-Velasquez S.L."/>
            <person name="Kruys A."/>
            <person name="Hutchinson M.I."/>
            <person name="Powell A.J."/>
            <person name="Barry K."/>
            <person name="Miller A.N."/>
            <person name="Grigoriev I.V."/>
            <person name="Debuchy R."/>
            <person name="Gladieux P."/>
            <person name="Hiltunen Thoren M."/>
            <person name="Johannesson H."/>
        </authorList>
    </citation>
    <scope>NUCLEOTIDE SEQUENCE</scope>
    <source>
        <strain evidence="1">CBS 232.78</strain>
    </source>
</reference>
<dbReference type="Proteomes" id="UP001285441">
    <property type="component" value="Unassembled WGS sequence"/>
</dbReference>
<dbReference type="EMBL" id="JAULSW010000007">
    <property type="protein sequence ID" value="KAK3375059.1"/>
    <property type="molecule type" value="Genomic_DNA"/>
</dbReference>
<keyword evidence="2" id="KW-1185">Reference proteome</keyword>
<name>A0AAE0NA48_9PEZI</name>
<sequence length="70" mass="7761">MLNVDGQPARSRLWIRLTCSSVCLAWVSPGSTLETGGCQLHKSTKIATRPKSTKVLTYPGFAKEERPMRI</sequence>
<organism evidence="1 2">
    <name type="scientific">Podospora didyma</name>
    <dbReference type="NCBI Taxonomy" id="330526"/>
    <lineage>
        <taxon>Eukaryota</taxon>
        <taxon>Fungi</taxon>
        <taxon>Dikarya</taxon>
        <taxon>Ascomycota</taxon>
        <taxon>Pezizomycotina</taxon>
        <taxon>Sordariomycetes</taxon>
        <taxon>Sordariomycetidae</taxon>
        <taxon>Sordariales</taxon>
        <taxon>Podosporaceae</taxon>
        <taxon>Podospora</taxon>
    </lineage>
</organism>
<gene>
    <name evidence="1" type="ORF">B0H63DRAFT_265166</name>
</gene>
<evidence type="ECO:0000313" key="2">
    <source>
        <dbReference type="Proteomes" id="UP001285441"/>
    </source>
</evidence>
<accession>A0AAE0NA48</accession>
<proteinExistence type="predicted"/>
<protein>
    <submittedName>
        <fullName evidence="1">Uncharacterized protein</fullName>
    </submittedName>
</protein>